<sequence length="134" mass="15142">MPMPRSITRLNRSVLNKGMVRLTGHGPLVEIQHVGRRSGRVYRTPLMAFRRGDVVTIALTYGRHVDWLANVRAAKGCRMRMGHRQLTLGAPSSLTREVGLSRMPLLPRMLLPILRCEDYVELPLIADVPFTGWS</sequence>
<comment type="caution">
    <text evidence="1">The sequence shown here is derived from an EMBL/GenBank/DDBJ whole genome shotgun (WGS) entry which is preliminary data.</text>
</comment>
<evidence type="ECO:0000313" key="2">
    <source>
        <dbReference type="Proteomes" id="UP000019489"/>
    </source>
</evidence>
<dbReference type="Pfam" id="PF04075">
    <property type="entry name" value="F420H2_quin_red"/>
    <property type="match status" value="1"/>
</dbReference>
<gene>
    <name evidence="1" type="ORF">N865_11965</name>
</gene>
<dbReference type="GO" id="GO:0016491">
    <property type="term" value="F:oxidoreductase activity"/>
    <property type="evidence" value="ECO:0007669"/>
    <property type="project" value="InterPro"/>
</dbReference>
<protein>
    <recommendedName>
        <fullName evidence="3">Nitroreductase</fullName>
    </recommendedName>
</protein>
<dbReference type="PATRIC" id="fig|1386089.3.peg.2728"/>
<evidence type="ECO:0008006" key="3">
    <source>
        <dbReference type="Google" id="ProtNLM"/>
    </source>
</evidence>
<dbReference type="InterPro" id="IPR012349">
    <property type="entry name" value="Split_barrel_FMN-bd"/>
</dbReference>
<dbReference type="Proteomes" id="UP000019489">
    <property type="component" value="Unassembled WGS sequence"/>
</dbReference>
<reference evidence="1 2" key="1">
    <citation type="submission" date="2013-08" db="EMBL/GenBank/DDBJ databases">
        <title>Intrasporangium oryzae NRRL B-24470.</title>
        <authorList>
            <person name="Liu H."/>
            <person name="Wang G."/>
        </authorList>
    </citation>
    <scope>NUCLEOTIDE SEQUENCE [LARGE SCALE GENOMIC DNA]</scope>
    <source>
        <strain evidence="1 2">NRRL B-24470</strain>
    </source>
</reference>
<keyword evidence="2" id="KW-1185">Reference proteome</keyword>
<dbReference type="NCBIfam" id="TIGR00026">
    <property type="entry name" value="hi_GC_TIGR00026"/>
    <property type="match status" value="1"/>
</dbReference>
<dbReference type="AlphaFoldDB" id="W9GB06"/>
<evidence type="ECO:0000313" key="1">
    <source>
        <dbReference type="EMBL" id="EWT01024.1"/>
    </source>
</evidence>
<dbReference type="EMBL" id="AWSA01000029">
    <property type="protein sequence ID" value="EWT01024.1"/>
    <property type="molecule type" value="Genomic_DNA"/>
</dbReference>
<proteinExistence type="predicted"/>
<dbReference type="InterPro" id="IPR004378">
    <property type="entry name" value="F420H2_quin_Rdtase"/>
</dbReference>
<dbReference type="STRING" id="1386089.N865_11965"/>
<organism evidence="1 2">
    <name type="scientific">Intrasporangium oryzae NRRL B-24470</name>
    <dbReference type="NCBI Taxonomy" id="1386089"/>
    <lineage>
        <taxon>Bacteria</taxon>
        <taxon>Bacillati</taxon>
        <taxon>Actinomycetota</taxon>
        <taxon>Actinomycetes</taxon>
        <taxon>Micrococcales</taxon>
        <taxon>Intrasporangiaceae</taxon>
        <taxon>Intrasporangium</taxon>
    </lineage>
</organism>
<dbReference type="Gene3D" id="2.30.110.10">
    <property type="entry name" value="Electron Transport, Fmn-binding Protein, Chain A"/>
    <property type="match status" value="1"/>
</dbReference>
<accession>W9GB06</accession>
<dbReference type="OrthoDB" id="3778270at2"/>
<name>W9GB06_9MICO</name>
<dbReference type="eggNOG" id="ENOG5032Z8Q">
    <property type="taxonomic scope" value="Bacteria"/>
</dbReference>